<dbReference type="InterPro" id="IPR029058">
    <property type="entry name" value="AB_hydrolase_fold"/>
</dbReference>
<reference evidence="4 5" key="1">
    <citation type="submission" date="2019-03" db="EMBL/GenBank/DDBJ databases">
        <title>Flavobacterium TSA-D2 sp. nov., isolated from arctic soil.</title>
        <authorList>
            <person name="Chaudhary D.K."/>
        </authorList>
    </citation>
    <scope>NUCLEOTIDE SEQUENCE [LARGE SCALE GENOMIC DNA]</scope>
    <source>
        <strain evidence="4 5">TSA-D2</strain>
    </source>
</reference>
<keyword evidence="2" id="KW-0732">Signal</keyword>
<evidence type="ECO:0000313" key="5">
    <source>
        <dbReference type="Proteomes" id="UP000294597"/>
    </source>
</evidence>
<dbReference type="GO" id="GO:0006508">
    <property type="term" value="P:proteolysis"/>
    <property type="evidence" value="ECO:0007669"/>
    <property type="project" value="InterPro"/>
</dbReference>
<dbReference type="RefSeq" id="WP_132112615.1">
    <property type="nucleotide sequence ID" value="NZ_SMFO01000014.1"/>
</dbReference>
<dbReference type="PROSITE" id="PS00708">
    <property type="entry name" value="PRO_ENDOPEP_SER"/>
    <property type="match status" value="1"/>
</dbReference>
<dbReference type="EMBL" id="SMFO01000014">
    <property type="protein sequence ID" value="TDE01717.1"/>
    <property type="molecule type" value="Genomic_DNA"/>
</dbReference>
<dbReference type="GO" id="GO:0004252">
    <property type="term" value="F:serine-type endopeptidase activity"/>
    <property type="evidence" value="ECO:0007669"/>
    <property type="project" value="InterPro"/>
</dbReference>
<dbReference type="GO" id="GO:0052689">
    <property type="term" value="F:carboxylic ester hydrolase activity"/>
    <property type="evidence" value="ECO:0007669"/>
    <property type="project" value="TreeGrafter"/>
</dbReference>
<name>A0A4R5CQI3_9FLAO</name>
<feature type="domain" description="Serine aminopeptidase S33" evidence="3">
    <location>
        <begin position="189"/>
        <end position="425"/>
    </location>
</feature>
<dbReference type="PANTHER" id="PTHR43265">
    <property type="entry name" value="ESTERASE ESTD"/>
    <property type="match status" value="1"/>
</dbReference>
<dbReference type="Proteomes" id="UP000294597">
    <property type="component" value="Unassembled WGS sequence"/>
</dbReference>
<evidence type="ECO:0000259" key="3">
    <source>
        <dbReference type="Pfam" id="PF12146"/>
    </source>
</evidence>
<dbReference type="PANTHER" id="PTHR43265:SF1">
    <property type="entry name" value="ESTERASE ESTD"/>
    <property type="match status" value="1"/>
</dbReference>
<evidence type="ECO:0000313" key="4">
    <source>
        <dbReference type="EMBL" id="TDE01717.1"/>
    </source>
</evidence>
<dbReference type="InterPro" id="IPR022742">
    <property type="entry name" value="Hydrolase_4"/>
</dbReference>
<dbReference type="AlphaFoldDB" id="A0A4R5CQI3"/>
<dbReference type="InterPro" id="IPR002471">
    <property type="entry name" value="Pept_S9_AS"/>
</dbReference>
<evidence type="ECO:0000256" key="2">
    <source>
        <dbReference type="SAM" id="SignalP"/>
    </source>
</evidence>
<sequence>MRTFSILLIILLSTFTVKAQDITGQWNGVLKVQGTQLRLVFNVTKSDNTFSASMDSPDQGAKGIPVTKTTFENSRIKFEIANAGIAYEGELSENEIIGTFKQAGQEFPMNLSRKAIDKEVVKRPQEPSKPYSYYSEDITFENPKASISLAGTLTLPKKEGVFPVVILISGSGPQNRDEELLGHKPFLVLSDYLTKNGIAVLRYDDRGVGKSKGNFKTATSADFATDVESAISYLKTRKEINKKQIGLIGHSEGGLIAPMVASKSKDVSFIVLLAGTGIQGDQLLLLQQALIASANGATETDIKKTIQNNKVLFEMVVNSNDNQKLKTALTNQINELLKNDTTAKIPNGMTKKTYVSLQVDQITSPWMQYFLKYNPAPALEKVRCPVLALNGEKDLQVPPKENLTAIKNALTKGGNKNATTIELAGLNHLFQESKTGSPADYATIEQTFSPTALEEITKWIKVQTK</sequence>
<dbReference type="InterPro" id="IPR053145">
    <property type="entry name" value="AB_hydrolase_Est10"/>
</dbReference>
<comment type="caution">
    <text evidence="4">The sequence shown here is derived from an EMBL/GenBank/DDBJ whole genome shotgun (WGS) entry which is preliminary data.</text>
</comment>
<accession>A0A4R5CQI3</accession>
<dbReference type="Pfam" id="PF12146">
    <property type="entry name" value="Hydrolase_4"/>
    <property type="match status" value="1"/>
</dbReference>
<keyword evidence="5" id="KW-1185">Reference proteome</keyword>
<feature type="chain" id="PRO_5020793711" evidence="2">
    <location>
        <begin position="20"/>
        <end position="465"/>
    </location>
</feature>
<keyword evidence="1 4" id="KW-0378">Hydrolase</keyword>
<gene>
    <name evidence="4" type="ORF">E0F98_14190</name>
</gene>
<protein>
    <submittedName>
        <fullName evidence="4">Alpha/beta fold hydrolase</fullName>
    </submittedName>
</protein>
<organism evidence="4 5">
    <name type="scientific">Flavobacterium hiemivividum</name>
    <dbReference type="NCBI Taxonomy" id="2541734"/>
    <lineage>
        <taxon>Bacteria</taxon>
        <taxon>Pseudomonadati</taxon>
        <taxon>Bacteroidota</taxon>
        <taxon>Flavobacteriia</taxon>
        <taxon>Flavobacteriales</taxon>
        <taxon>Flavobacteriaceae</taxon>
        <taxon>Flavobacterium</taxon>
    </lineage>
</organism>
<dbReference type="Gene3D" id="3.40.50.1820">
    <property type="entry name" value="alpha/beta hydrolase"/>
    <property type="match status" value="1"/>
</dbReference>
<evidence type="ECO:0000256" key="1">
    <source>
        <dbReference type="ARBA" id="ARBA00022801"/>
    </source>
</evidence>
<feature type="signal peptide" evidence="2">
    <location>
        <begin position="1"/>
        <end position="19"/>
    </location>
</feature>
<dbReference type="SUPFAM" id="SSF53474">
    <property type="entry name" value="alpha/beta-Hydrolases"/>
    <property type="match status" value="1"/>
</dbReference>
<proteinExistence type="predicted"/>